<evidence type="ECO:0000256" key="1">
    <source>
        <dbReference type="ARBA" id="ARBA00022741"/>
    </source>
</evidence>
<evidence type="ECO:0000256" key="2">
    <source>
        <dbReference type="ARBA" id="ARBA00022840"/>
    </source>
</evidence>
<dbReference type="CDD" id="cd01171">
    <property type="entry name" value="YXKO-related"/>
    <property type="match status" value="1"/>
</dbReference>
<dbReference type="Proteomes" id="UP000031670">
    <property type="component" value="Unassembled WGS sequence"/>
</dbReference>
<dbReference type="EMBL" id="BBSA01000001">
    <property type="protein sequence ID" value="GAM60550.1"/>
    <property type="molecule type" value="Genomic_DNA"/>
</dbReference>
<evidence type="ECO:0000313" key="7">
    <source>
        <dbReference type="EMBL" id="GAM60550.1"/>
    </source>
</evidence>
<name>A0A0B8P191_9VIBR</name>
<dbReference type="Pfam" id="PF01256">
    <property type="entry name" value="Carb_kinase"/>
    <property type="match status" value="1"/>
</dbReference>
<feature type="domain" description="YjeF C-terminal" evidence="6">
    <location>
        <begin position="1"/>
        <end position="115"/>
    </location>
</feature>
<dbReference type="SUPFAM" id="SSF53613">
    <property type="entry name" value="Ribokinase-like"/>
    <property type="match status" value="1"/>
</dbReference>
<dbReference type="Gene3D" id="3.40.1190.20">
    <property type="match status" value="1"/>
</dbReference>
<dbReference type="AlphaFoldDB" id="A0A0B8P191"/>
<sequence>MVGGAAGFSGAIILASQACARSGAGLVSVISSEQTLAPLLSRQPEIMVHSYDSGDLSESLIERVERCNALAVGPGLGQGEWGKKLLNLAFKQNQISKVFDADASTLLPTWILCRI</sequence>
<evidence type="ECO:0000256" key="5">
    <source>
        <dbReference type="ARBA" id="ARBA00023239"/>
    </source>
</evidence>
<evidence type="ECO:0000259" key="6">
    <source>
        <dbReference type="PROSITE" id="PS51383"/>
    </source>
</evidence>
<keyword evidence="3" id="KW-0521">NADP</keyword>
<dbReference type="InterPro" id="IPR029056">
    <property type="entry name" value="Ribokinase-like"/>
</dbReference>
<organism evidence="7 8">
    <name type="scientific">Vibrio ishigakensis</name>
    <dbReference type="NCBI Taxonomy" id="1481914"/>
    <lineage>
        <taxon>Bacteria</taxon>
        <taxon>Pseudomonadati</taxon>
        <taxon>Pseudomonadota</taxon>
        <taxon>Gammaproteobacteria</taxon>
        <taxon>Vibrionales</taxon>
        <taxon>Vibrionaceae</taxon>
        <taxon>Vibrio</taxon>
    </lineage>
</organism>
<reference evidence="7 8" key="1">
    <citation type="submission" date="2015-01" db="EMBL/GenBank/DDBJ databases">
        <title>Vibrio sp. C5 JCM 19232 whole genome shotgun sequence.</title>
        <authorList>
            <person name="Sawabe T."/>
            <person name="Meirelles P."/>
            <person name="Feng G."/>
            <person name="Sayaka M."/>
            <person name="Hattori M."/>
            <person name="Ohkuma M."/>
        </authorList>
    </citation>
    <scope>NUCLEOTIDE SEQUENCE [LARGE SCALE GENOMIC DNA]</scope>
    <source>
        <strain evidence="7 8">JCM19232</strain>
    </source>
</reference>
<dbReference type="GO" id="GO:0110051">
    <property type="term" value="P:metabolite repair"/>
    <property type="evidence" value="ECO:0007669"/>
    <property type="project" value="TreeGrafter"/>
</dbReference>
<dbReference type="GO" id="GO:0005524">
    <property type="term" value="F:ATP binding"/>
    <property type="evidence" value="ECO:0007669"/>
    <property type="project" value="UniProtKB-KW"/>
</dbReference>
<accession>A0A0B8P191</accession>
<keyword evidence="4" id="KW-0520">NAD</keyword>
<dbReference type="PROSITE" id="PS51383">
    <property type="entry name" value="YJEF_C_3"/>
    <property type="match status" value="1"/>
</dbReference>
<evidence type="ECO:0000313" key="8">
    <source>
        <dbReference type="Proteomes" id="UP000031670"/>
    </source>
</evidence>
<reference evidence="7 8" key="2">
    <citation type="submission" date="2015-01" db="EMBL/GenBank/DDBJ databases">
        <authorList>
            <consortium name="NBRP consortium"/>
            <person name="Sawabe T."/>
            <person name="Meirelles P."/>
            <person name="Feng G."/>
            <person name="Sayaka M."/>
            <person name="Hattori M."/>
            <person name="Ohkuma M."/>
        </authorList>
    </citation>
    <scope>NUCLEOTIDE SEQUENCE [LARGE SCALE GENOMIC DNA]</scope>
    <source>
        <strain evidence="7 8">JCM19232</strain>
    </source>
</reference>
<evidence type="ECO:0000256" key="3">
    <source>
        <dbReference type="ARBA" id="ARBA00022857"/>
    </source>
</evidence>
<comment type="caution">
    <text evidence="7">The sequence shown here is derived from an EMBL/GenBank/DDBJ whole genome shotgun (WGS) entry which is preliminary data.</text>
</comment>
<dbReference type="GO" id="GO:0052856">
    <property type="term" value="F:NAD(P)HX epimerase activity"/>
    <property type="evidence" value="ECO:0007669"/>
    <property type="project" value="TreeGrafter"/>
</dbReference>
<dbReference type="InterPro" id="IPR000631">
    <property type="entry name" value="CARKD"/>
</dbReference>
<keyword evidence="2" id="KW-0067">ATP-binding</keyword>
<keyword evidence="5" id="KW-0456">Lyase</keyword>
<proteinExistence type="predicted"/>
<dbReference type="PANTHER" id="PTHR12592:SF0">
    <property type="entry name" value="ATP-DEPENDENT (S)-NAD(P)H-HYDRATE DEHYDRATASE"/>
    <property type="match status" value="1"/>
</dbReference>
<keyword evidence="1" id="KW-0547">Nucleotide-binding</keyword>
<dbReference type="GO" id="GO:0052855">
    <property type="term" value="F:ADP-dependent NAD(P)H-hydrate dehydratase activity"/>
    <property type="evidence" value="ECO:0007669"/>
    <property type="project" value="TreeGrafter"/>
</dbReference>
<protein>
    <submittedName>
        <fullName evidence="7">NAD(P)HX epimerase</fullName>
    </submittedName>
</protein>
<evidence type="ECO:0000256" key="4">
    <source>
        <dbReference type="ARBA" id="ARBA00023027"/>
    </source>
</evidence>
<gene>
    <name evidence="7" type="ORF">JCM19232_883</name>
</gene>
<dbReference type="PANTHER" id="PTHR12592">
    <property type="entry name" value="ATP-DEPENDENT (S)-NAD(P)H-HYDRATE DEHYDRATASE FAMILY MEMBER"/>
    <property type="match status" value="1"/>
</dbReference>